<keyword evidence="6 11" id="KW-0798">TonB box</keyword>
<name>A0A182CYB9_BLAVI</name>
<dbReference type="Pfam" id="PF00593">
    <property type="entry name" value="TonB_dep_Rec_b-barrel"/>
    <property type="match status" value="1"/>
</dbReference>
<dbReference type="GO" id="GO:0015344">
    <property type="term" value="F:siderophore uptake transmembrane transporter activity"/>
    <property type="evidence" value="ECO:0007669"/>
    <property type="project" value="TreeGrafter"/>
</dbReference>
<evidence type="ECO:0000259" key="14">
    <source>
        <dbReference type="Pfam" id="PF00593"/>
    </source>
</evidence>
<dbReference type="PROSITE" id="PS01156">
    <property type="entry name" value="TONB_DEPENDENT_REC_2"/>
    <property type="match status" value="1"/>
</dbReference>
<evidence type="ECO:0000256" key="4">
    <source>
        <dbReference type="ARBA" id="ARBA00022692"/>
    </source>
</evidence>
<keyword evidence="8 9" id="KW-0998">Cell outer membrane</keyword>
<keyword evidence="2 9" id="KW-0813">Transport</keyword>
<evidence type="ECO:0000256" key="3">
    <source>
        <dbReference type="ARBA" id="ARBA00022452"/>
    </source>
</evidence>
<dbReference type="Pfam" id="PF07715">
    <property type="entry name" value="Plug"/>
    <property type="match status" value="1"/>
</dbReference>
<sequence length="730" mass="77455">MRPRLRTAGGRVIIGNLVAGAASLVALLAASDAVRAQSAAPASTVTLDEVVIEGEPATEAEARRRLAATAGGTAVIDASQNIGKANVSIADTLNGVPGVVAVPFLGGNDQPKIHIRGSGLQSNPTERGLLMLQDGLPINRADGSYIVGLIDARQADVIEVFRGYTANRLGAQTLGGAINFISPTGSRAPGVEVGVEGGSFGHLVATARAGARQGDADIFGQISTSRRDGYRDWNDSERTAAAVNAGAKLSDNVSTRLFFGYTDLAFEVPGPLSRQLYELDPRQAAPGAIPGVNAGPNVLRDRPRRDTEQVRLGSRTTGTFGANTLDLAIGYAWTDDSFRFPIGTGYRDTTGGDTTVSLRYAYQPDTGAALPLFEATALYVVGASERNYFINDRSAKGALFGANDLDADTLSLNAGFNIPLAPTLTVSPAVTYAHASRDSTDTYAAARRPRLAYNGTSWLTPTVAATDTSFSRSYDAVSPSLGLTYQLAPNSLVFTALSRSFEAPTFDDLLEASGGGVNASPTGFLTPDLKAETATTLEAGWRGTAGRLGWDVVAYYSWLDNELIRTTDGNVAATINATDTTHFGVELGGTLKLTDRLSARLAYTYQDFRFDRDPLYGDNRIAGAPRHFIVAALRYAVTAPWWIEAEVQWTLDDVPVDNANTLYSDAFAVVNVRTNWAATPSFDIYGEVRNLFDADYIGATLTLGRAANAYQAAFLPGDGRAFYAGTKVRF</sequence>
<organism evidence="16">
    <name type="scientific">Blastochloris viridis</name>
    <name type="common">Rhodopseudomonas viridis</name>
    <dbReference type="NCBI Taxonomy" id="1079"/>
    <lineage>
        <taxon>Bacteria</taxon>
        <taxon>Pseudomonadati</taxon>
        <taxon>Pseudomonadota</taxon>
        <taxon>Alphaproteobacteria</taxon>
        <taxon>Hyphomicrobiales</taxon>
        <taxon>Blastochloridaceae</taxon>
        <taxon>Blastochloris</taxon>
    </lineage>
</organism>
<feature type="compositionally biased region" description="Basic and acidic residues" evidence="12">
    <location>
        <begin position="299"/>
        <end position="308"/>
    </location>
</feature>
<evidence type="ECO:0000256" key="8">
    <source>
        <dbReference type="ARBA" id="ARBA00023237"/>
    </source>
</evidence>
<dbReference type="PATRIC" id="fig|1079.8.peg.351"/>
<dbReference type="AlphaFoldDB" id="A0A182CYB9"/>
<dbReference type="GO" id="GO:0009279">
    <property type="term" value="C:cell outer membrane"/>
    <property type="evidence" value="ECO:0007669"/>
    <property type="project" value="UniProtKB-SubCell"/>
</dbReference>
<proteinExistence type="inferred from homology"/>
<gene>
    <name evidence="16" type="ORF">BV133_340</name>
</gene>
<evidence type="ECO:0000256" key="13">
    <source>
        <dbReference type="SAM" id="SignalP"/>
    </source>
</evidence>
<evidence type="ECO:0000256" key="11">
    <source>
        <dbReference type="RuleBase" id="RU003357"/>
    </source>
</evidence>
<feature type="region of interest" description="Disordered" evidence="12">
    <location>
        <begin position="285"/>
        <end position="308"/>
    </location>
</feature>
<dbReference type="InterPro" id="IPR012910">
    <property type="entry name" value="Plug_dom"/>
</dbReference>
<evidence type="ECO:0000256" key="6">
    <source>
        <dbReference type="ARBA" id="ARBA00023077"/>
    </source>
</evidence>
<evidence type="ECO:0000256" key="10">
    <source>
        <dbReference type="PROSITE-ProRule" id="PRU10144"/>
    </source>
</evidence>
<dbReference type="PROSITE" id="PS52016">
    <property type="entry name" value="TONB_DEPENDENT_REC_3"/>
    <property type="match status" value="1"/>
</dbReference>
<evidence type="ECO:0000256" key="1">
    <source>
        <dbReference type="ARBA" id="ARBA00004571"/>
    </source>
</evidence>
<keyword evidence="16" id="KW-0675">Receptor</keyword>
<evidence type="ECO:0000256" key="9">
    <source>
        <dbReference type="PROSITE-ProRule" id="PRU01360"/>
    </source>
</evidence>
<dbReference type="EMBL" id="AP014854">
    <property type="protein sequence ID" value="BAR97933.1"/>
    <property type="molecule type" value="Genomic_DNA"/>
</dbReference>
<keyword evidence="5 13" id="KW-0732">Signal</keyword>
<evidence type="ECO:0000256" key="2">
    <source>
        <dbReference type="ARBA" id="ARBA00022448"/>
    </source>
</evidence>
<dbReference type="InterPro" id="IPR039426">
    <property type="entry name" value="TonB-dep_rcpt-like"/>
</dbReference>
<comment type="similarity">
    <text evidence="9 11">Belongs to the TonB-dependent receptor family.</text>
</comment>
<dbReference type="SUPFAM" id="SSF56935">
    <property type="entry name" value="Porins"/>
    <property type="match status" value="1"/>
</dbReference>
<comment type="subcellular location">
    <subcellularLocation>
        <location evidence="1 9">Cell outer membrane</location>
        <topology evidence="1 9">Multi-pass membrane protein</topology>
    </subcellularLocation>
</comment>
<dbReference type="PANTHER" id="PTHR30069:SF28">
    <property type="entry name" value="TONB-DEPENDENT RECEPTOR YNCD-RELATED"/>
    <property type="match status" value="1"/>
</dbReference>
<feature type="domain" description="TonB-dependent receptor plug" evidence="15">
    <location>
        <begin position="68"/>
        <end position="177"/>
    </location>
</feature>
<evidence type="ECO:0000256" key="5">
    <source>
        <dbReference type="ARBA" id="ARBA00022729"/>
    </source>
</evidence>
<evidence type="ECO:0000256" key="12">
    <source>
        <dbReference type="SAM" id="MobiDB-lite"/>
    </source>
</evidence>
<evidence type="ECO:0000259" key="15">
    <source>
        <dbReference type="Pfam" id="PF07715"/>
    </source>
</evidence>
<dbReference type="InterPro" id="IPR037066">
    <property type="entry name" value="Plug_dom_sf"/>
</dbReference>
<keyword evidence="3 9" id="KW-1134">Transmembrane beta strand</keyword>
<dbReference type="InterPro" id="IPR000531">
    <property type="entry name" value="Beta-barrel_TonB"/>
</dbReference>
<dbReference type="Gene3D" id="2.170.130.10">
    <property type="entry name" value="TonB-dependent receptor, plug domain"/>
    <property type="match status" value="1"/>
</dbReference>
<keyword evidence="4 9" id="KW-0812">Transmembrane</keyword>
<keyword evidence="7 9" id="KW-0472">Membrane</keyword>
<dbReference type="CDD" id="cd01347">
    <property type="entry name" value="ligand_gated_channel"/>
    <property type="match status" value="1"/>
</dbReference>
<dbReference type="InterPro" id="IPR036942">
    <property type="entry name" value="Beta-barrel_TonB_sf"/>
</dbReference>
<protein>
    <submittedName>
        <fullName evidence="16">TonB-dependent receptor</fullName>
    </submittedName>
</protein>
<evidence type="ECO:0000313" key="16">
    <source>
        <dbReference type="EMBL" id="BAR97933.1"/>
    </source>
</evidence>
<feature type="short sequence motif" description="TonB C-terminal box" evidence="10">
    <location>
        <begin position="713"/>
        <end position="730"/>
    </location>
</feature>
<dbReference type="Gene3D" id="2.40.170.20">
    <property type="entry name" value="TonB-dependent receptor, beta-barrel domain"/>
    <property type="match status" value="1"/>
</dbReference>
<accession>A0A182CYB9</accession>
<evidence type="ECO:0000256" key="7">
    <source>
        <dbReference type="ARBA" id="ARBA00023136"/>
    </source>
</evidence>
<feature type="signal peptide" evidence="13">
    <location>
        <begin position="1"/>
        <end position="36"/>
    </location>
</feature>
<feature type="domain" description="TonB-dependent receptor-like beta-barrel" evidence="14">
    <location>
        <begin position="271"/>
        <end position="691"/>
    </location>
</feature>
<dbReference type="InterPro" id="IPR010917">
    <property type="entry name" value="TonB_rcpt_CS"/>
</dbReference>
<dbReference type="PANTHER" id="PTHR30069">
    <property type="entry name" value="TONB-DEPENDENT OUTER MEMBRANE RECEPTOR"/>
    <property type="match status" value="1"/>
</dbReference>
<dbReference type="GO" id="GO:0044718">
    <property type="term" value="P:siderophore transmembrane transport"/>
    <property type="evidence" value="ECO:0007669"/>
    <property type="project" value="TreeGrafter"/>
</dbReference>
<feature type="chain" id="PRO_5008116192" evidence="13">
    <location>
        <begin position="37"/>
        <end position="730"/>
    </location>
</feature>
<reference evidence="16" key="1">
    <citation type="journal article" date="2015" name="Genome Announc.">
        <title>Complete Genome Sequence of the Bacteriochlorophyll b-Producing Photosynthetic Bacterium Blastochloris viridis.</title>
        <authorList>
            <person name="Tsukatani Y."/>
            <person name="Hirose Y."/>
            <person name="Harada J."/>
            <person name="Misawa N."/>
            <person name="Mori K."/>
            <person name="Inoue K."/>
            <person name="Tamiaki H."/>
        </authorList>
    </citation>
    <scope>NUCLEOTIDE SEQUENCE [LARGE SCALE GENOMIC DNA]</scope>
    <source>
        <strain evidence="16">DSM 133</strain>
    </source>
</reference>